<dbReference type="EMBL" id="CP066831">
    <property type="protein sequence ID" value="QQM41277.1"/>
    <property type="molecule type" value="Genomic_DNA"/>
</dbReference>
<dbReference type="RefSeq" id="WP_200396292.1">
    <property type="nucleotide sequence ID" value="NZ_CP066831.1"/>
</dbReference>
<proteinExistence type="predicted"/>
<dbReference type="KEGG" id="slf:JEQ17_18615"/>
<dbReference type="Proteomes" id="UP000595636">
    <property type="component" value="Chromosome"/>
</dbReference>
<organism evidence="1 2">
    <name type="scientific">Streptomyces liliifuscus</name>
    <dbReference type="NCBI Taxonomy" id="2797636"/>
    <lineage>
        <taxon>Bacteria</taxon>
        <taxon>Bacillati</taxon>
        <taxon>Actinomycetota</taxon>
        <taxon>Actinomycetes</taxon>
        <taxon>Kitasatosporales</taxon>
        <taxon>Streptomycetaceae</taxon>
        <taxon>Streptomyces</taxon>
    </lineage>
</organism>
<evidence type="ECO:0000313" key="2">
    <source>
        <dbReference type="Proteomes" id="UP000595636"/>
    </source>
</evidence>
<dbReference type="AlphaFoldDB" id="A0A7T7I5R4"/>
<accession>A0A7T7I5R4</accession>
<reference evidence="1 2" key="1">
    <citation type="submission" date="2020-12" db="EMBL/GenBank/DDBJ databases">
        <title>A novel species.</title>
        <authorList>
            <person name="Li K."/>
        </authorList>
    </citation>
    <scope>NUCLEOTIDE SEQUENCE [LARGE SCALE GENOMIC DNA]</scope>
    <source>
        <strain evidence="1 2">ZYC-3</strain>
    </source>
</reference>
<name>A0A7T7I5R4_9ACTN</name>
<evidence type="ECO:0000313" key="1">
    <source>
        <dbReference type="EMBL" id="QQM41277.1"/>
    </source>
</evidence>
<gene>
    <name evidence="1" type="ORF">JEQ17_18615</name>
</gene>
<sequence>MKHPLTKYDIDGIAGRRTRSVTEWQRVHEKPEGVHGIAGRETFSHADDFLDGP</sequence>
<protein>
    <submittedName>
        <fullName evidence="1">Uncharacterized protein</fullName>
    </submittedName>
</protein>
<keyword evidence="2" id="KW-1185">Reference proteome</keyword>